<evidence type="ECO:0000313" key="3">
    <source>
        <dbReference type="Proteomes" id="UP001143349"/>
    </source>
</evidence>
<reference evidence="2" key="1">
    <citation type="journal article" date="2014" name="Int. J. Syst. Evol. Microbiol.">
        <title>Complete genome sequence of Corynebacterium casei LMG S-19264T (=DSM 44701T), isolated from a smear-ripened cheese.</title>
        <authorList>
            <consortium name="US DOE Joint Genome Institute (JGI-PGF)"/>
            <person name="Walter F."/>
            <person name="Albersmeier A."/>
            <person name="Kalinowski J."/>
            <person name="Ruckert C."/>
        </authorList>
    </citation>
    <scope>NUCLEOTIDE SEQUENCE</scope>
    <source>
        <strain evidence="2">VKM B-2222</strain>
    </source>
</reference>
<protein>
    <submittedName>
        <fullName evidence="2">Uncharacterized protein</fullName>
    </submittedName>
</protein>
<keyword evidence="3" id="KW-1185">Reference proteome</keyword>
<proteinExistence type="predicted"/>
<gene>
    <name evidence="2" type="ORF">GCM10017635_36250</name>
</gene>
<dbReference type="AlphaFoldDB" id="A0AAD3RUZ1"/>
<dbReference type="Proteomes" id="UP001143349">
    <property type="component" value="Unassembled WGS sequence"/>
</dbReference>
<evidence type="ECO:0000313" key="2">
    <source>
        <dbReference type="EMBL" id="GLK66148.1"/>
    </source>
</evidence>
<reference evidence="2" key="2">
    <citation type="submission" date="2023-01" db="EMBL/GenBank/DDBJ databases">
        <authorList>
            <person name="Sun Q."/>
            <person name="Evtushenko L."/>
        </authorList>
    </citation>
    <scope>NUCLEOTIDE SEQUENCE</scope>
    <source>
        <strain evidence="2">VKM B-2222</strain>
    </source>
</reference>
<keyword evidence="1" id="KW-1133">Transmembrane helix</keyword>
<organism evidence="2 3">
    <name type="scientific">Paracoccus kondratievae</name>
    <dbReference type="NCBI Taxonomy" id="135740"/>
    <lineage>
        <taxon>Bacteria</taxon>
        <taxon>Pseudomonadati</taxon>
        <taxon>Pseudomonadota</taxon>
        <taxon>Alphaproteobacteria</taxon>
        <taxon>Rhodobacterales</taxon>
        <taxon>Paracoccaceae</taxon>
        <taxon>Paracoccus</taxon>
    </lineage>
</organism>
<sequence length="49" mass="5138">MTLCIAGYPGRSDGLPQAMLAVALMADEAAICAIAVPRCMRRHMFAATA</sequence>
<keyword evidence="1" id="KW-0812">Transmembrane</keyword>
<name>A0AAD3RUZ1_9RHOB</name>
<evidence type="ECO:0000256" key="1">
    <source>
        <dbReference type="SAM" id="Phobius"/>
    </source>
</evidence>
<keyword evidence="1" id="KW-0472">Membrane</keyword>
<accession>A0AAD3RUZ1</accession>
<dbReference type="EMBL" id="BSFH01000099">
    <property type="protein sequence ID" value="GLK66148.1"/>
    <property type="molecule type" value="Genomic_DNA"/>
</dbReference>
<dbReference type="RefSeq" id="WP_010392150.1">
    <property type="nucleotide sequence ID" value="NZ_BSFH01000099.1"/>
</dbReference>
<comment type="caution">
    <text evidence="2">The sequence shown here is derived from an EMBL/GenBank/DDBJ whole genome shotgun (WGS) entry which is preliminary data.</text>
</comment>
<feature type="transmembrane region" description="Helical" evidence="1">
    <location>
        <begin position="18"/>
        <end position="36"/>
    </location>
</feature>